<dbReference type="InterPro" id="IPR036388">
    <property type="entry name" value="WH-like_DNA-bd_sf"/>
</dbReference>
<evidence type="ECO:0000259" key="5">
    <source>
        <dbReference type="PROSITE" id="PS50931"/>
    </source>
</evidence>
<dbReference type="SUPFAM" id="SSF53850">
    <property type="entry name" value="Periplasmic binding protein-like II"/>
    <property type="match status" value="1"/>
</dbReference>
<dbReference type="PROSITE" id="PS50931">
    <property type="entry name" value="HTH_LYSR"/>
    <property type="match status" value="1"/>
</dbReference>
<accession>A0ABY0U8K1</accession>
<dbReference type="Gene3D" id="3.40.190.10">
    <property type="entry name" value="Periplasmic binding protein-like II"/>
    <property type="match status" value="2"/>
</dbReference>
<dbReference type="Gene3D" id="1.10.10.10">
    <property type="entry name" value="Winged helix-like DNA-binding domain superfamily/Winged helix DNA-binding domain"/>
    <property type="match status" value="1"/>
</dbReference>
<protein>
    <submittedName>
        <fullName evidence="6">DNA-binding transcriptional regulator, LysR family</fullName>
    </submittedName>
</protein>
<feature type="domain" description="HTH lysR-type" evidence="5">
    <location>
        <begin position="6"/>
        <end position="63"/>
    </location>
</feature>
<dbReference type="Pfam" id="PF03466">
    <property type="entry name" value="LysR_substrate"/>
    <property type="match status" value="1"/>
</dbReference>
<dbReference type="InterPro" id="IPR058163">
    <property type="entry name" value="LysR-type_TF_proteobact-type"/>
</dbReference>
<organism evidence="6 7">
    <name type="scientific">Pseudomonas cedrina</name>
    <dbReference type="NCBI Taxonomy" id="651740"/>
    <lineage>
        <taxon>Bacteria</taxon>
        <taxon>Pseudomonadati</taxon>
        <taxon>Pseudomonadota</taxon>
        <taxon>Gammaproteobacteria</taxon>
        <taxon>Pseudomonadales</taxon>
        <taxon>Pseudomonadaceae</taxon>
        <taxon>Pseudomonas</taxon>
    </lineage>
</organism>
<name>A0ABY0U8K1_PSECE</name>
<proteinExistence type="inferred from homology"/>
<sequence length="305" mass="34220">MCHNVDYFSAVKAFIQVVEAGSFVKAAQTMNLPRNTVTRHIQTLENHLRVKLLNRTTRRISLTNDGIAYYERMVRVVDQWLEAESDLASAQARPHGRLRVDMGSTMATMLVLPALPAFQKRYPELQLDIGVSDRPVDLLGDRVDCVIRGGTLNDPSLIARRLGSLKFVTCATPQYLAAHGTPLQPSDLDVGHQMVRYFFAGTNQRLPVEFVRGNERITVDAPYFVSVNDSNALLAAALAGMGVLQTLQFMAEPHFQSGALVQLLEDWSLEPNPIYIVYSPNRHLSTRVRVFVEWLVELFEAKGLR</sequence>
<dbReference type="SUPFAM" id="SSF46785">
    <property type="entry name" value="Winged helix' DNA-binding domain"/>
    <property type="match status" value="1"/>
</dbReference>
<keyword evidence="7" id="KW-1185">Reference proteome</keyword>
<dbReference type="CDD" id="cd08472">
    <property type="entry name" value="PBP2_CrgA_like_3"/>
    <property type="match status" value="1"/>
</dbReference>
<dbReference type="PANTHER" id="PTHR30537:SF17">
    <property type="entry name" value="LYSR-FAMILY REGULATORY PROTEIN"/>
    <property type="match status" value="1"/>
</dbReference>
<keyword evidence="2" id="KW-0805">Transcription regulation</keyword>
<dbReference type="Proteomes" id="UP000199576">
    <property type="component" value="Chromosome I"/>
</dbReference>
<comment type="similarity">
    <text evidence="1">Belongs to the LysR transcriptional regulatory family.</text>
</comment>
<evidence type="ECO:0000256" key="4">
    <source>
        <dbReference type="ARBA" id="ARBA00023163"/>
    </source>
</evidence>
<dbReference type="PANTHER" id="PTHR30537">
    <property type="entry name" value="HTH-TYPE TRANSCRIPTIONAL REGULATOR"/>
    <property type="match status" value="1"/>
</dbReference>
<dbReference type="Pfam" id="PF00126">
    <property type="entry name" value="HTH_1"/>
    <property type="match status" value="1"/>
</dbReference>
<evidence type="ECO:0000313" key="7">
    <source>
        <dbReference type="Proteomes" id="UP000199576"/>
    </source>
</evidence>
<evidence type="ECO:0000256" key="2">
    <source>
        <dbReference type="ARBA" id="ARBA00023015"/>
    </source>
</evidence>
<evidence type="ECO:0000256" key="1">
    <source>
        <dbReference type="ARBA" id="ARBA00009437"/>
    </source>
</evidence>
<dbReference type="InterPro" id="IPR000847">
    <property type="entry name" value="LysR_HTH_N"/>
</dbReference>
<dbReference type="InterPro" id="IPR005119">
    <property type="entry name" value="LysR_subst-bd"/>
</dbReference>
<dbReference type="InterPro" id="IPR036390">
    <property type="entry name" value="WH_DNA-bd_sf"/>
</dbReference>
<keyword evidence="3 6" id="KW-0238">DNA-binding</keyword>
<reference evidence="6 7" key="1">
    <citation type="submission" date="2016-10" db="EMBL/GenBank/DDBJ databases">
        <authorList>
            <person name="Varghese N."/>
            <person name="Submissions S."/>
        </authorList>
    </citation>
    <scope>NUCLEOTIDE SEQUENCE [LARGE SCALE GENOMIC DNA]</scope>
    <source>
        <strain evidence="6 7">BS2981</strain>
    </source>
</reference>
<evidence type="ECO:0000256" key="3">
    <source>
        <dbReference type="ARBA" id="ARBA00023125"/>
    </source>
</evidence>
<evidence type="ECO:0000313" key="6">
    <source>
        <dbReference type="EMBL" id="SDS24867.1"/>
    </source>
</evidence>
<dbReference type="GO" id="GO:0003677">
    <property type="term" value="F:DNA binding"/>
    <property type="evidence" value="ECO:0007669"/>
    <property type="project" value="UniProtKB-KW"/>
</dbReference>
<keyword evidence="4" id="KW-0804">Transcription</keyword>
<gene>
    <name evidence="6" type="ORF">SAMN04490182_1093</name>
</gene>
<dbReference type="EMBL" id="LT629753">
    <property type="protein sequence ID" value="SDS24867.1"/>
    <property type="molecule type" value="Genomic_DNA"/>
</dbReference>